<dbReference type="Pfam" id="PF16197">
    <property type="entry name" value="KAsynt_C_assoc"/>
    <property type="match status" value="1"/>
</dbReference>
<keyword evidence="3" id="KW-0597">Phosphoprotein</keyword>
<dbReference type="InterPro" id="IPR032821">
    <property type="entry name" value="PKS_assoc"/>
</dbReference>
<dbReference type="PANTHER" id="PTHR43775">
    <property type="entry name" value="FATTY ACID SYNTHASE"/>
    <property type="match status" value="1"/>
</dbReference>
<dbReference type="EMBL" id="CP022759">
    <property type="protein sequence ID" value="AXV83131.1"/>
    <property type="molecule type" value="Genomic_DNA"/>
</dbReference>
<dbReference type="Pfam" id="PF02801">
    <property type="entry name" value="Ketoacyl-synt_C"/>
    <property type="match status" value="1"/>
</dbReference>
<dbReference type="PROSITE" id="PS52004">
    <property type="entry name" value="KS3_2"/>
    <property type="match status" value="1"/>
</dbReference>
<dbReference type="Gene3D" id="3.30.559.30">
    <property type="entry name" value="Nonribosomal peptide synthetase, condensation domain"/>
    <property type="match status" value="1"/>
</dbReference>
<dbReference type="InterPro" id="IPR020841">
    <property type="entry name" value="PKS_Beta-ketoAc_synthase_dom"/>
</dbReference>
<evidence type="ECO:0000256" key="6">
    <source>
        <dbReference type="SAM" id="MobiDB-lite"/>
    </source>
</evidence>
<name>A0AAD0S9G5_RALSL</name>
<dbReference type="SUPFAM" id="SSF51735">
    <property type="entry name" value="NAD(P)-binding Rossmann-fold domains"/>
    <property type="match status" value="2"/>
</dbReference>
<dbReference type="SMART" id="SM00822">
    <property type="entry name" value="PKS_KR"/>
    <property type="match status" value="1"/>
</dbReference>
<dbReference type="RefSeq" id="WP_118870062.1">
    <property type="nucleotide sequence ID" value="NZ_CP022759.1"/>
</dbReference>
<dbReference type="InterPro" id="IPR020806">
    <property type="entry name" value="PKS_PP-bd"/>
</dbReference>
<dbReference type="InterPro" id="IPR036291">
    <property type="entry name" value="NAD(P)-bd_dom_sf"/>
</dbReference>
<dbReference type="Gene3D" id="3.40.50.150">
    <property type="entry name" value="Vaccinia Virus protein VP39"/>
    <property type="match status" value="1"/>
</dbReference>
<dbReference type="InterPro" id="IPR013968">
    <property type="entry name" value="PKS_KR"/>
</dbReference>
<dbReference type="GO" id="GO:0004312">
    <property type="term" value="F:fatty acid synthase activity"/>
    <property type="evidence" value="ECO:0007669"/>
    <property type="project" value="TreeGrafter"/>
</dbReference>
<dbReference type="GO" id="GO:0005886">
    <property type="term" value="C:plasma membrane"/>
    <property type="evidence" value="ECO:0007669"/>
    <property type="project" value="TreeGrafter"/>
</dbReference>
<keyword evidence="5" id="KW-0511">Multifunctional enzyme</keyword>
<feature type="domain" description="Carrier" evidence="7">
    <location>
        <begin position="1690"/>
        <end position="1767"/>
    </location>
</feature>
<dbReference type="GO" id="GO:0004315">
    <property type="term" value="F:3-oxoacyl-[acyl-carrier-protein] synthase activity"/>
    <property type="evidence" value="ECO:0007669"/>
    <property type="project" value="InterPro"/>
</dbReference>
<dbReference type="InterPro" id="IPR009081">
    <property type="entry name" value="PP-bd_ACP"/>
</dbReference>
<dbReference type="Gene3D" id="1.10.1240.100">
    <property type="match status" value="1"/>
</dbReference>
<evidence type="ECO:0000313" key="10">
    <source>
        <dbReference type="Proteomes" id="UP000261758"/>
    </source>
</evidence>
<proteinExistence type="predicted"/>
<keyword evidence="4" id="KW-0808">Transferase</keyword>
<dbReference type="InterPro" id="IPR016039">
    <property type="entry name" value="Thiolase-like"/>
</dbReference>
<dbReference type="InterPro" id="IPR057326">
    <property type="entry name" value="KR_dom"/>
</dbReference>
<dbReference type="InterPro" id="IPR001242">
    <property type="entry name" value="Condensation_dom"/>
</dbReference>
<dbReference type="SUPFAM" id="SSF47336">
    <property type="entry name" value="ACP-like"/>
    <property type="match status" value="2"/>
</dbReference>
<feature type="region of interest" description="Disordered" evidence="6">
    <location>
        <begin position="1671"/>
        <end position="1690"/>
    </location>
</feature>
<dbReference type="GO" id="GO:0031177">
    <property type="term" value="F:phosphopantetheine binding"/>
    <property type="evidence" value="ECO:0007669"/>
    <property type="project" value="InterPro"/>
</dbReference>
<dbReference type="SUPFAM" id="SSF53901">
    <property type="entry name" value="Thiolase-like"/>
    <property type="match status" value="1"/>
</dbReference>
<dbReference type="InterPro" id="IPR050091">
    <property type="entry name" value="PKS_NRPS_Biosynth_Enz"/>
</dbReference>
<dbReference type="GO" id="GO:0005737">
    <property type="term" value="C:cytoplasm"/>
    <property type="evidence" value="ECO:0007669"/>
    <property type="project" value="TreeGrafter"/>
</dbReference>
<dbReference type="Pfam" id="PF00550">
    <property type="entry name" value="PP-binding"/>
    <property type="match status" value="2"/>
</dbReference>
<feature type="domain" description="Carrier" evidence="7">
    <location>
        <begin position="1805"/>
        <end position="1879"/>
    </location>
</feature>
<dbReference type="InterPro" id="IPR023213">
    <property type="entry name" value="CAT-like_dom_sf"/>
</dbReference>
<dbReference type="CDD" id="cd05274">
    <property type="entry name" value="KR_FAS_SDR_x"/>
    <property type="match status" value="1"/>
</dbReference>
<dbReference type="Pfam" id="PF08659">
    <property type="entry name" value="KR"/>
    <property type="match status" value="1"/>
</dbReference>
<dbReference type="InterPro" id="IPR006162">
    <property type="entry name" value="Ppantetheine_attach_site"/>
</dbReference>
<dbReference type="Pfam" id="PF00668">
    <property type="entry name" value="Condensation"/>
    <property type="match status" value="1"/>
</dbReference>
<dbReference type="Gene3D" id="3.30.559.10">
    <property type="entry name" value="Chloramphenicol acetyltransferase-like domain"/>
    <property type="match status" value="1"/>
</dbReference>
<evidence type="ECO:0000259" key="8">
    <source>
        <dbReference type="PROSITE" id="PS52004"/>
    </source>
</evidence>
<dbReference type="PANTHER" id="PTHR43775:SF37">
    <property type="entry name" value="SI:DKEY-61P9.11"/>
    <property type="match status" value="1"/>
</dbReference>
<organism evidence="9 10">
    <name type="scientific">Ralstonia solanacearum</name>
    <name type="common">Pseudomonas solanacearum</name>
    <dbReference type="NCBI Taxonomy" id="305"/>
    <lineage>
        <taxon>Bacteria</taxon>
        <taxon>Pseudomonadati</taxon>
        <taxon>Pseudomonadota</taxon>
        <taxon>Betaproteobacteria</taxon>
        <taxon>Burkholderiales</taxon>
        <taxon>Burkholderiaceae</taxon>
        <taxon>Ralstonia</taxon>
        <taxon>Ralstonia solanacearum species complex</taxon>
    </lineage>
</organism>
<evidence type="ECO:0000313" key="9">
    <source>
        <dbReference type="EMBL" id="AXV83131.1"/>
    </source>
</evidence>
<comment type="cofactor">
    <cofactor evidence="1">
        <name>pantetheine 4'-phosphate</name>
        <dbReference type="ChEBI" id="CHEBI:47942"/>
    </cofactor>
</comment>
<evidence type="ECO:0000259" key="7">
    <source>
        <dbReference type="PROSITE" id="PS50075"/>
    </source>
</evidence>
<protein>
    <submittedName>
        <fullName evidence="9">Polyketide synthase</fullName>
    </submittedName>
</protein>
<evidence type="ECO:0000256" key="2">
    <source>
        <dbReference type="ARBA" id="ARBA00022450"/>
    </source>
</evidence>
<evidence type="ECO:0000256" key="1">
    <source>
        <dbReference type="ARBA" id="ARBA00001957"/>
    </source>
</evidence>
<dbReference type="Gene3D" id="3.40.50.720">
    <property type="entry name" value="NAD(P)-binding Rossmann-like Domain"/>
    <property type="match status" value="1"/>
</dbReference>
<accession>A0AAD0S9G5</accession>
<dbReference type="CDD" id="cd00833">
    <property type="entry name" value="PKS"/>
    <property type="match status" value="1"/>
</dbReference>
<dbReference type="GO" id="GO:0009403">
    <property type="term" value="P:toxin biosynthetic process"/>
    <property type="evidence" value="ECO:0007669"/>
    <property type="project" value="UniProtKB-ARBA"/>
</dbReference>
<dbReference type="PROSITE" id="PS00606">
    <property type="entry name" value="KS3_1"/>
    <property type="match status" value="1"/>
</dbReference>
<dbReference type="Pfam" id="PF08242">
    <property type="entry name" value="Methyltransf_12"/>
    <property type="match status" value="1"/>
</dbReference>
<dbReference type="PROSITE" id="PS50075">
    <property type="entry name" value="CARRIER"/>
    <property type="match status" value="2"/>
</dbReference>
<dbReference type="InterPro" id="IPR018201">
    <property type="entry name" value="Ketoacyl_synth_AS"/>
</dbReference>
<evidence type="ECO:0000256" key="3">
    <source>
        <dbReference type="ARBA" id="ARBA00022553"/>
    </source>
</evidence>
<dbReference type="InterPro" id="IPR036736">
    <property type="entry name" value="ACP-like_sf"/>
</dbReference>
<evidence type="ECO:0000256" key="5">
    <source>
        <dbReference type="ARBA" id="ARBA00023268"/>
    </source>
</evidence>
<dbReference type="Gene3D" id="3.40.47.10">
    <property type="match status" value="1"/>
</dbReference>
<dbReference type="SUPFAM" id="SSF52777">
    <property type="entry name" value="CoA-dependent acyltransferases"/>
    <property type="match status" value="2"/>
</dbReference>
<feature type="domain" description="Ketosynthase family 3 (KS3)" evidence="8">
    <location>
        <begin position="16"/>
        <end position="453"/>
    </location>
</feature>
<dbReference type="SMART" id="SM00823">
    <property type="entry name" value="PKS_PP"/>
    <property type="match status" value="2"/>
</dbReference>
<dbReference type="PROSITE" id="PS00012">
    <property type="entry name" value="PHOSPHOPANTETHEINE"/>
    <property type="match status" value="2"/>
</dbReference>
<dbReference type="GO" id="GO:0071770">
    <property type="term" value="P:DIM/DIP cell wall layer assembly"/>
    <property type="evidence" value="ECO:0007669"/>
    <property type="project" value="TreeGrafter"/>
</dbReference>
<evidence type="ECO:0000256" key="4">
    <source>
        <dbReference type="ARBA" id="ARBA00022679"/>
    </source>
</evidence>
<dbReference type="InterPro" id="IPR029063">
    <property type="entry name" value="SAM-dependent_MTases_sf"/>
</dbReference>
<gene>
    <name evidence="9" type="ORF">CJO77_08510</name>
</gene>
<dbReference type="InterPro" id="IPR013217">
    <property type="entry name" value="Methyltransf_12"/>
</dbReference>
<keyword evidence="2" id="KW-0596">Phosphopantetheine</keyword>
<dbReference type="InterPro" id="IPR014030">
    <property type="entry name" value="Ketoacyl_synth_N"/>
</dbReference>
<dbReference type="Proteomes" id="UP000261758">
    <property type="component" value="Chromosome"/>
</dbReference>
<dbReference type="SMART" id="SM00825">
    <property type="entry name" value="PKS_KS"/>
    <property type="match status" value="1"/>
</dbReference>
<dbReference type="GO" id="GO:0006633">
    <property type="term" value="P:fatty acid biosynthetic process"/>
    <property type="evidence" value="ECO:0007669"/>
    <property type="project" value="InterPro"/>
</dbReference>
<dbReference type="Gene3D" id="1.10.1200.10">
    <property type="entry name" value="ACP-like"/>
    <property type="match status" value="2"/>
</dbReference>
<dbReference type="Pfam" id="PF00109">
    <property type="entry name" value="ketoacyl-synt"/>
    <property type="match status" value="1"/>
</dbReference>
<reference evidence="9 10" key="1">
    <citation type="submission" date="2017-08" db="EMBL/GenBank/DDBJ databases">
        <title>Genome sequences of Ralstonia solanacearum Species Complex (RSSC) isolated from Potato bacterial wilts in Korea.</title>
        <authorList>
            <person name="Cho H."/>
            <person name="Song E.-S."/>
            <person name="Lee Y.K."/>
            <person name="Lee S."/>
            <person name="Lee S.-W."/>
            <person name="Jo A."/>
            <person name="Kim J.-G."/>
            <person name="Hwang I."/>
        </authorList>
    </citation>
    <scope>NUCLEOTIDE SEQUENCE [LARGE SCALE GENOMIC DNA]</scope>
    <source>
        <strain evidence="9 10">T98</strain>
    </source>
</reference>
<dbReference type="SUPFAM" id="SSF53335">
    <property type="entry name" value="S-adenosyl-L-methionine-dependent methyltransferases"/>
    <property type="match status" value="1"/>
</dbReference>
<dbReference type="InterPro" id="IPR014031">
    <property type="entry name" value="Ketoacyl_synth_C"/>
</dbReference>
<sequence>MTSLSPEAFQQRYGDTLPIAVIGAGCRMPRAADIFAFWHRLADGEDLIARFDARRLADAGVDPALLSRPDYVPAAAVIEHADRFDWSFFGYSRQEAETIDPQQRIFLMCAWEALEMAGYPPAGLENSCPGARIGVLGACKMSSYPAARLENTQEIASPRTFGRLLGNDKDYLATRVSYKLGLTGPSMTVQTACSSSLVAIHLACEQLASRECDMVLAGGVGIGFPQENGYFHREGMIFSPDGLCRPFDAGASGTAIGNGAAVVLLKPLDRAIEDGDPILAVIRGSSVNNDGRGKAGYTAPSPEGQARVIADALALSEVDPASIHLMEAHGTATPLGDPIEVEALRQAWRAQTAHTAHTAQTQYCALGSVKSNLGHLDTAAGVASFLKAALALHYGQIPPSLHFETPNPALDLASSPFFVPQTLLPWPATPTPRRAAVSAFAIGGTNCHAILEQAPHIGHDHAAEAGVPRLLVLSARSETALRELARRHAWRIDDLGSQVALSDYCATSVHHRSLFDWRLALVAADAASFVAQLHAFAEQAGGPAQAIPAPAGSAIHAWIAGAGDAALLAFAREQVVQPRPDWSLHCPPPATRALLPTCPFEGERCWFEAQPPLAAHMHEDIPAHWQDAVQAGRQATATLGQHLDLSSLPREAEGVDALHAIYVGQAFARLGVFADADAWLDVDACLARGGVPVRHRDLFSRLLRDLASSGALDARVIDARPHYRNLRPRTMQDAQPWLEVMRALGYGQLAPLVERTGPRLADMLTGKIDPVSVVFPGAATDDVEHMYQEQPNSVYLNRIAAATAGALAARRTLRILEVGGGTGGTTRDVLAQLPPGACERYTFTDVGPLFLQRARSKFADAPFMHFQSFDMNTPAVAQGLDPAGYDLIVAANVLHNAADLRGMLANLGTVLAPGGVLLMREITEPKKLFDFVFGPLVPPIDDTAARNGELFASEAVWRAALADAGFVRAEAFPDRASPAVALGEQILIAQWPTERPVAATMPTEQTQAPPAATLSSGVRQIDLTVDDPAPGQLIARILAALPDPGRLRLDNLQWRLDPAGAPLPLRLSLVVADDLLHVGLHGTPHGIQPLLRASLARPRALPARQHARHGTTIGISDAAQGPTLLDTALSALQAPDGSPHTLRNLTSLYWPAPTGPARDARMLRQGERASVCDAGGTVLLAIEGWQDAPPLPAPWRGGDAAGMLYRWRWTPVAAPVAAPVGSTAIRRVMWFGQNSIAERQQLTEAFGCLGIACTFGNPADLLQGEASPPDWPAAADRVDAICYAPLYRAETRAADILDEQVAALRPLAMLVAALGALSDPPRLAVLAPHAFAVEDSDAATGWQAAGASGLLAIAQQEYSALHTLLLDSGSSAPVAFVPALTAWLASGVAPVGALRGARHYVQQLVPAAPAPCVAALPPGRHVLIGGLCELGLALADWLAARGARELAILSRRPPTTAQADRLAALQARGVDVHLDSRAEATEPQAFDAALMRLCGGTPVGCVFHLAGIVRDAPLAGADWPDWHATLATKLVPALTLHAWEARLQPAMTVYFSSAASACGPAGQGAHASANAALEGLAHYRSRLGLDTVALAWGFWGEIEADRRRELAGRLAARGMAGLATAHGMALMAQAMAGTEPFYLPARIDWSRFASIATRAQAERFGPCWQAPARTACTDPAAPDGTEPPAQAAAEPADALFSAVRARVAEVLGRDAEAIPAEANLIQLGLDSLLFLDLSERLGKQFGVSISAETAFKANTLNAFVEALAAQLGLDDPGTDVRRQDMLPADAPPAAVAARLRQGAGAADIAAVRQYLRTCIATLLNCAPDTVTDQANLIQLGLDSLLFLELSETIARELDVRISAETAFRSGTFAALANGLAQALGVRHGGAAPDAGAPGLRMALIELEQSQGGWRAGNGDMLPRPDAPGAPLPLPGLPGLRRQLRESDVPQQLYVEYDKPADFPLDRFEQAWNRVVERHPMLRATVSPDGALRILPNTPRTVIARTDWRGQPVAERDAALAALRETLSRQAFDLAQWPHFEWRASRLDDATLRLHLRLDTTLVDIESLRIMLRELFLWVRDPARALPAPQFSARDYYAGEAALRSTDAHARQWRAYAPRIGQLPPPPNLPLKPGAGTGARRFVIWRDALPRDAWLALRARAGQAGLSGTAVLLAAYALALAPWSDRRAFTLRLDYPDRRPVHAQAMNVMLDASASALVPCALDAGSFVALARACAEAIEGRLAADLVGPETLLSAHRAQHLGARHPALLPPAAMTSLLGVRSAYSIPETSDPLLGMPTHEYASQPGTWLHFQVLEEESALLYNIDQRADWLPDELGETVMMRLRLVLDALAGSPAAWHAAPLELVPADTDIAEFAAAMTRLLDVGGMAVEGVAQG</sequence>